<organism evidence="1 2">
    <name type="scientific">Reyranella soli</name>
    <dbReference type="NCBI Taxonomy" id="1230389"/>
    <lineage>
        <taxon>Bacteria</taxon>
        <taxon>Pseudomonadati</taxon>
        <taxon>Pseudomonadota</taxon>
        <taxon>Alphaproteobacteria</taxon>
        <taxon>Hyphomicrobiales</taxon>
        <taxon>Reyranellaceae</taxon>
        <taxon>Reyranella</taxon>
    </lineage>
</organism>
<dbReference type="AlphaFoldDB" id="A0A512NAF2"/>
<evidence type="ECO:0000313" key="1">
    <source>
        <dbReference type="EMBL" id="GEP55938.1"/>
    </source>
</evidence>
<dbReference type="EMBL" id="BKAJ01000049">
    <property type="protein sequence ID" value="GEP55938.1"/>
    <property type="molecule type" value="Genomic_DNA"/>
</dbReference>
<dbReference type="Gene3D" id="3.60.20.10">
    <property type="entry name" value="Glutamine Phosphoribosylpyrophosphate, subunit 1, domain 1"/>
    <property type="match status" value="1"/>
</dbReference>
<dbReference type="InterPro" id="IPR010430">
    <property type="entry name" value="DUF1028"/>
</dbReference>
<dbReference type="Pfam" id="PF06267">
    <property type="entry name" value="DUF1028"/>
    <property type="match status" value="1"/>
</dbReference>
<accession>A0A512NAF2</accession>
<dbReference type="RefSeq" id="WP_147150022.1">
    <property type="nucleotide sequence ID" value="NZ_BKAJ01000049.1"/>
</dbReference>
<name>A0A512NAF2_9HYPH</name>
<dbReference type="OrthoDB" id="9790012at2"/>
<evidence type="ECO:0000313" key="2">
    <source>
        <dbReference type="Proteomes" id="UP000321058"/>
    </source>
</evidence>
<gene>
    <name evidence="1" type="ORF">RSO01_31040</name>
</gene>
<dbReference type="PANTHER" id="PTHR39328">
    <property type="entry name" value="BLL2871 PROTEIN"/>
    <property type="match status" value="1"/>
</dbReference>
<keyword evidence="2" id="KW-1185">Reference proteome</keyword>
<reference evidence="1 2" key="1">
    <citation type="submission" date="2019-07" db="EMBL/GenBank/DDBJ databases">
        <title>Whole genome shotgun sequence of Reyranella soli NBRC 108950.</title>
        <authorList>
            <person name="Hosoyama A."/>
            <person name="Uohara A."/>
            <person name="Ohji S."/>
            <person name="Ichikawa N."/>
        </authorList>
    </citation>
    <scope>NUCLEOTIDE SEQUENCE [LARGE SCALE GENOMIC DNA]</scope>
    <source>
        <strain evidence="1 2">NBRC 108950</strain>
    </source>
</reference>
<protein>
    <submittedName>
        <fullName evidence="1">Pilus assembly protein</fullName>
    </submittedName>
</protein>
<comment type="caution">
    <text evidence="1">The sequence shown here is derived from an EMBL/GenBank/DDBJ whole genome shotgun (WGS) entry which is preliminary data.</text>
</comment>
<dbReference type="SUPFAM" id="SSF56235">
    <property type="entry name" value="N-terminal nucleophile aminohydrolases (Ntn hydrolases)"/>
    <property type="match status" value="1"/>
</dbReference>
<dbReference type="Proteomes" id="UP000321058">
    <property type="component" value="Unassembled WGS sequence"/>
</dbReference>
<dbReference type="InterPro" id="IPR029055">
    <property type="entry name" value="Ntn_hydrolases_N"/>
</dbReference>
<dbReference type="PANTHER" id="PTHR39328:SF1">
    <property type="entry name" value="BLL2871 PROTEIN"/>
    <property type="match status" value="1"/>
</dbReference>
<proteinExistence type="predicted"/>
<sequence length="237" mass="25967">MTWSIIFHEKSSGRIAIAVATKFFAVGARVPHIEPKRGAICTQALMNPLYGPHGLRLIREGVGAADLVRILTTPDAGREHRQLHVMGADGKFAAHTGAECVPWCGHWIGEDMSVAGNMLAGPQVVSETVRFFRENASTPLPRRLIGAMKAGEKVGGDKRGKQSAALVIYGNQDYSELDLRVDDHIEPLLELARLEAVSRERWTHFRDFIPTRENPAGVFDRAAIDAGIERSLAAEPQ</sequence>